<comment type="caution">
    <text evidence="5">The sequence shown here is derived from an EMBL/GenBank/DDBJ whole genome shotgun (WGS) entry which is preliminary data.</text>
</comment>
<evidence type="ECO:0000313" key="6">
    <source>
        <dbReference type="Proteomes" id="UP001439984"/>
    </source>
</evidence>
<dbReference type="InterPro" id="IPR050465">
    <property type="entry name" value="UPF0194_transport"/>
</dbReference>
<dbReference type="InterPro" id="IPR058625">
    <property type="entry name" value="MdtA-like_BSH"/>
</dbReference>
<sequence>MLSKKKPQDKVDPEYLVGLDTASAQPAPAGVKPFIKKHWKPITAAICAAAVAAAVLVPKNSAKPAAANAQYVETRPEKLDIVNSYSADGTITAADTYTVKPMVKGTVLTADFEVGDTVNKGDVLYTIDSSDMASSVEKAQLSLEQAQSSYDDAVDAQYIHSSVRGTVSSLKVKAGDVISAGQEVAVVRDDSTLLLTLDFPAADAITYFVGQSVDVIIDGTFETTTGTIQSISGADSLSSGNLAVRSVVIAVSNPGPLNTTMSGTASINGVSAMSSAHFTCQYEQIITAAASGTVAALCVREGSTVGVDTALVQLSSSSLTKQVKSASNSLRSAEISLDDTQRSMEDYMPPPSRRSTPKITTSSAGTTASAAQQAARSACSSP</sequence>
<dbReference type="RefSeq" id="WP_227624035.1">
    <property type="nucleotide sequence ID" value="NZ_JBBNIB010000069.1"/>
</dbReference>
<feature type="compositionally biased region" description="Low complexity" evidence="3">
    <location>
        <begin position="360"/>
        <end position="382"/>
    </location>
</feature>
<comment type="subcellular location">
    <subcellularLocation>
        <location evidence="1">Cell envelope</location>
    </subcellularLocation>
</comment>
<protein>
    <submittedName>
        <fullName evidence="5">HlyD family efflux transporter periplasmic adaptor subunit</fullName>
    </submittedName>
</protein>
<proteinExistence type="predicted"/>
<dbReference type="Pfam" id="PF25917">
    <property type="entry name" value="BSH_RND"/>
    <property type="match status" value="1"/>
</dbReference>
<keyword evidence="2" id="KW-0175">Coiled coil</keyword>
<dbReference type="Gene3D" id="1.10.287.470">
    <property type="entry name" value="Helix hairpin bin"/>
    <property type="match status" value="2"/>
</dbReference>
<dbReference type="SUPFAM" id="SSF111369">
    <property type="entry name" value="HlyD-like secretion proteins"/>
    <property type="match status" value="1"/>
</dbReference>
<evidence type="ECO:0000259" key="4">
    <source>
        <dbReference type="Pfam" id="PF25917"/>
    </source>
</evidence>
<evidence type="ECO:0000256" key="1">
    <source>
        <dbReference type="ARBA" id="ARBA00004196"/>
    </source>
</evidence>
<dbReference type="EMBL" id="JBBNIB010000069">
    <property type="protein sequence ID" value="MEQ2686936.1"/>
    <property type="molecule type" value="Genomic_DNA"/>
</dbReference>
<reference evidence="5 6" key="1">
    <citation type="submission" date="2024-04" db="EMBL/GenBank/DDBJ databases">
        <title>Human intestinal bacterial collection.</title>
        <authorList>
            <person name="Pauvert C."/>
            <person name="Hitch T.C.A."/>
            <person name="Clavel T."/>
        </authorList>
    </citation>
    <scope>NUCLEOTIDE SEQUENCE [LARGE SCALE GENOMIC DNA]</scope>
    <source>
        <strain evidence="5 6">CLA-AA-H236</strain>
    </source>
</reference>
<feature type="region of interest" description="Disordered" evidence="3">
    <location>
        <begin position="330"/>
        <end position="382"/>
    </location>
</feature>
<name>A0ABV1IJD3_9FIRM</name>
<dbReference type="Gene3D" id="2.40.30.170">
    <property type="match status" value="1"/>
</dbReference>
<dbReference type="PANTHER" id="PTHR32347">
    <property type="entry name" value="EFFLUX SYSTEM COMPONENT YKNX-RELATED"/>
    <property type="match status" value="1"/>
</dbReference>
<dbReference type="PANTHER" id="PTHR32347:SF14">
    <property type="entry name" value="EFFLUX SYSTEM COMPONENT YKNX-RELATED"/>
    <property type="match status" value="1"/>
</dbReference>
<dbReference type="Gene3D" id="2.40.50.100">
    <property type="match status" value="2"/>
</dbReference>
<keyword evidence="6" id="KW-1185">Reference proteome</keyword>
<feature type="domain" description="Multidrug resistance protein MdtA-like barrel-sandwich hybrid" evidence="4">
    <location>
        <begin position="97"/>
        <end position="187"/>
    </location>
</feature>
<evidence type="ECO:0000256" key="2">
    <source>
        <dbReference type="ARBA" id="ARBA00023054"/>
    </source>
</evidence>
<organism evidence="5 6">
    <name type="scientific">Faecalibacterium longum</name>
    <dbReference type="NCBI Taxonomy" id="1851428"/>
    <lineage>
        <taxon>Bacteria</taxon>
        <taxon>Bacillati</taxon>
        <taxon>Bacillota</taxon>
        <taxon>Clostridia</taxon>
        <taxon>Eubacteriales</taxon>
        <taxon>Oscillospiraceae</taxon>
        <taxon>Faecalibacterium</taxon>
    </lineage>
</organism>
<accession>A0ABV1IJD3</accession>
<evidence type="ECO:0000256" key="3">
    <source>
        <dbReference type="SAM" id="MobiDB-lite"/>
    </source>
</evidence>
<evidence type="ECO:0000313" key="5">
    <source>
        <dbReference type="EMBL" id="MEQ2686936.1"/>
    </source>
</evidence>
<dbReference type="Proteomes" id="UP001439984">
    <property type="component" value="Unassembled WGS sequence"/>
</dbReference>
<gene>
    <name evidence="5" type="ORF">AAAU72_01885</name>
</gene>